<dbReference type="Gramene" id="FCD_00025565-RA">
    <property type="protein sequence ID" value="FCD_00025565-RA:cds"/>
    <property type="gene ID" value="FCD_00025565"/>
</dbReference>
<protein>
    <submittedName>
        <fullName evidence="2">Uncharacterized protein</fullName>
    </submittedName>
</protein>
<proteinExistence type="predicted"/>
<sequence>MKLIGLQLSRSGDDECGGGVDVGDEEGEGESYGSSRGRGRIQEQRKRKRACRWRSLGYSGGRRWKLEVSGGEEVGGGGFGERKNGLSVWGARK</sequence>
<organism evidence="2 3">
    <name type="scientific">Ficus carica</name>
    <name type="common">Common fig</name>
    <dbReference type="NCBI Taxonomy" id="3494"/>
    <lineage>
        <taxon>Eukaryota</taxon>
        <taxon>Viridiplantae</taxon>
        <taxon>Streptophyta</taxon>
        <taxon>Embryophyta</taxon>
        <taxon>Tracheophyta</taxon>
        <taxon>Spermatophyta</taxon>
        <taxon>Magnoliopsida</taxon>
        <taxon>eudicotyledons</taxon>
        <taxon>Gunneridae</taxon>
        <taxon>Pentapetalae</taxon>
        <taxon>rosids</taxon>
        <taxon>fabids</taxon>
        <taxon>Rosales</taxon>
        <taxon>Moraceae</taxon>
        <taxon>Ficeae</taxon>
        <taxon>Ficus</taxon>
    </lineage>
</organism>
<evidence type="ECO:0000313" key="3">
    <source>
        <dbReference type="Proteomes" id="UP001187192"/>
    </source>
</evidence>
<evidence type="ECO:0000313" key="2">
    <source>
        <dbReference type="EMBL" id="GMN49633.1"/>
    </source>
</evidence>
<keyword evidence="3" id="KW-1185">Reference proteome</keyword>
<feature type="region of interest" description="Disordered" evidence="1">
    <location>
        <begin position="1"/>
        <end position="47"/>
    </location>
</feature>
<evidence type="ECO:0000256" key="1">
    <source>
        <dbReference type="SAM" id="MobiDB-lite"/>
    </source>
</evidence>
<reference evidence="2" key="1">
    <citation type="submission" date="2023-07" db="EMBL/GenBank/DDBJ databases">
        <title>draft genome sequence of fig (Ficus carica).</title>
        <authorList>
            <person name="Takahashi T."/>
            <person name="Nishimura K."/>
        </authorList>
    </citation>
    <scope>NUCLEOTIDE SEQUENCE</scope>
</reference>
<comment type="caution">
    <text evidence="2">The sequence shown here is derived from an EMBL/GenBank/DDBJ whole genome shotgun (WGS) entry which is preliminary data.</text>
</comment>
<dbReference type="Proteomes" id="UP001187192">
    <property type="component" value="Unassembled WGS sequence"/>
</dbReference>
<gene>
    <name evidence="2" type="ORF">TIFTF001_018801</name>
</gene>
<name>A0AA88ANY7_FICCA</name>
<accession>A0AA88ANY7</accession>
<dbReference type="AlphaFoldDB" id="A0AA88ANY7"/>
<dbReference type="EMBL" id="BTGU01000031">
    <property type="protein sequence ID" value="GMN49633.1"/>
    <property type="molecule type" value="Genomic_DNA"/>
</dbReference>